<dbReference type="Pfam" id="PF05227">
    <property type="entry name" value="CHASE3"/>
    <property type="match status" value="1"/>
</dbReference>
<evidence type="ECO:0000256" key="8">
    <source>
        <dbReference type="SAM" id="Phobius"/>
    </source>
</evidence>
<evidence type="ECO:0000313" key="11">
    <source>
        <dbReference type="Proteomes" id="UP000232587"/>
    </source>
</evidence>
<dbReference type="RefSeq" id="WP_100866682.1">
    <property type="nucleotide sequence ID" value="NZ_PHUF01000003.1"/>
</dbReference>
<dbReference type="Pfam" id="PF07536">
    <property type="entry name" value="HWE_HK"/>
    <property type="match status" value="1"/>
</dbReference>
<gene>
    <name evidence="10" type="ORF">B0I00_1407</name>
</gene>
<dbReference type="Gene3D" id="3.30.565.10">
    <property type="entry name" value="Histidine kinase-like ATPase, C-terminal domain"/>
    <property type="match status" value="1"/>
</dbReference>
<evidence type="ECO:0000256" key="6">
    <source>
        <dbReference type="ARBA" id="ARBA00022777"/>
    </source>
</evidence>
<evidence type="ECO:0000256" key="5">
    <source>
        <dbReference type="ARBA" id="ARBA00022741"/>
    </source>
</evidence>
<evidence type="ECO:0000256" key="7">
    <source>
        <dbReference type="ARBA" id="ARBA00022840"/>
    </source>
</evidence>
<organism evidence="10 11">
    <name type="scientific">Novosphingobium kunmingense</name>
    <dbReference type="NCBI Taxonomy" id="1211806"/>
    <lineage>
        <taxon>Bacteria</taxon>
        <taxon>Pseudomonadati</taxon>
        <taxon>Pseudomonadota</taxon>
        <taxon>Alphaproteobacteria</taxon>
        <taxon>Sphingomonadales</taxon>
        <taxon>Sphingomonadaceae</taxon>
        <taxon>Novosphingobium</taxon>
    </lineage>
</organism>
<dbReference type="PANTHER" id="PTHR41523">
    <property type="entry name" value="TWO-COMPONENT SYSTEM SENSOR PROTEIN"/>
    <property type="match status" value="1"/>
</dbReference>
<dbReference type="InterPro" id="IPR011102">
    <property type="entry name" value="Sig_transdc_His_kinase_HWE"/>
</dbReference>
<evidence type="ECO:0000256" key="2">
    <source>
        <dbReference type="ARBA" id="ARBA00012438"/>
    </source>
</evidence>
<keyword evidence="8" id="KW-0812">Transmembrane</keyword>
<dbReference type="GO" id="GO:0004673">
    <property type="term" value="F:protein histidine kinase activity"/>
    <property type="evidence" value="ECO:0007669"/>
    <property type="project" value="UniProtKB-EC"/>
</dbReference>
<keyword evidence="5" id="KW-0547">Nucleotide-binding</keyword>
<accession>A0A2N0HJR3</accession>
<dbReference type="EC" id="2.7.13.3" evidence="2"/>
<proteinExistence type="predicted"/>
<evidence type="ECO:0000259" key="9">
    <source>
        <dbReference type="SMART" id="SM00911"/>
    </source>
</evidence>
<dbReference type="InterPro" id="IPR007891">
    <property type="entry name" value="CHASE3"/>
</dbReference>
<feature type="transmembrane region" description="Helical" evidence="8">
    <location>
        <begin position="202"/>
        <end position="222"/>
    </location>
</feature>
<keyword evidence="7" id="KW-0067">ATP-binding</keyword>
<dbReference type="Proteomes" id="UP000232587">
    <property type="component" value="Unassembled WGS sequence"/>
</dbReference>
<keyword evidence="8" id="KW-1133">Transmembrane helix</keyword>
<evidence type="ECO:0000256" key="3">
    <source>
        <dbReference type="ARBA" id="ARBA00022553"/>
    </source>
</evidence>
<evidence type="ECO:0000313" key="10">
    <source>
        <dbReference type="EMBL" id="PKB19177.1"/>
    </source>
</evidence>
<comment type="caution">
    <text evidence="10">The sequence shown here is derived from an EMBL/GenBank/DDBJ whole genome shotgun (WGS) entry which is preliminary data.</text>
</comment>
<keyword evidence="6 10" id="KW-0418">Kinase</keyword>
<feature type="domain" description="Signal transduction histidine kinase HWE region" evidence="9">
    <location>
        <begin position="252"/>
        <end position="335"/>
    </location>
</feature>
<dbReference type="OrthoDB" id="136506at2"/>
<keyword evidence="11" id="KW-1185">Reference proteome</keyword>
<protein>
    <recommendedName>
        <fullName evidence="2">histidine kinase</fullName>
        <ecNumber evidence="2">2.7.13.3</ecNumber>
    </recommendedName>
</protein>
<dbReference type="PANTHER" id="PTHR41523:SF8">
    <property type="entry name" value="ETHYLENE RESPONSE SENSOR PROTEIN"/>
    <property type="match status" value="1"/>
</dbReference>
<evidence type="ECO:0000256" key="4">
    <source>
        <dbReference type="ARBA" id="ARBA00022679"/>
    </source>
</evidence>
<name>A0A2N0HJR3_9SPHN</name>
<keyword evidence="8" id="KW-0472">Membrane</keyword>
<dbReference type="SUPFAM" id="SSF55874">
    <property type="entry name" value="ATPase domain of HSP90 chaperone/DNA topoisomerase II/histidine kinase"/>
    <property type="match status" value="1"/>
</dbReference>
<feature type="transmembrane region" description="Helical" evidence="8">
    <location>
        <begin position="20"/>
        <end position="45"/>
    </location>
</feature>
<dbReference type="CDD" id="cd19410">
    <property type="entry name" value="HK9-like_sensor"/>
    <property type="match status" value="1"/>
</dbReference>
<reference evidence="10 11" key="1">
    <citation type="submission" date="2017-11" db="EMBL/GenBank/DDBJ databases">
        <title>Genomic Encyclopedia of Type Strains, Phase III (KMG-III): the genomes of soil and plant-associated and newly described type strains.</title>
        <authorList>
            <person name="Whitman W."/>
        </authorList>
    </citation>
    <scope>NUCLEOTIDE SEQUENCE [LARGE SCALE GENOMIC DNA]</scope>
    <source>
        <strain evidence="10 11">CGMCC 1.12274</strain>
    </source>
</reference>
<keyword evidence="4" id="KW-0808">Transferase</keyword>
<dbReference type="GO" id="GO:0005524">
    <property type="term" value="F:ATP binding"/>
    <property type="evidence" value="ECO:0007669"/>
    <property type="project" value="UniProtKB-KW"/>
</dbReference>
<keyword evidence="3" id="KW-0597">Phosphoprotein</keyword>
<evidence type="ECO:0000256" key="1">
    <source>
        <dbReference type="ARBA" id="ARBA00000085"/>
    </source>
</evidence>
<dbReference type="SMART" id="SM00911">
    <property type="entry name" value="HWE_HK"/>
    <property type="match status" value="1"/>
</dbReference>
<dbReference type="EMBL" id="PHUF01000003">
    <property type="protein sequence ID" value="PKB19177.1"/>
    <property type="molecule type" value="Genomic_DNA"/>
</dbReference>
<sequence length="452" mass="49077">MPGSQPFELRADRLAPMRRLAAAVPPSAILLLLTAVIVGIGLLLVQVTFSQRNARSTAQHEARTMSVLQELHQSLVDAETGQRGYLLTLDPIYLAPYDNARRRIPDELAALREQLASNGDPESDDRLREIEKLAGEKLSELDQTVGYARAGSAEAAIQVVRSNAGIDRMDRLRVNLDTLSSAQRQRREAAFAIADRAEDRQIPLLIGMWVTLILLVWAAVWGESRRVEAMALAGQAVRLHELNERNKLLAQELNHRVKNLFGVVLSLVGLAGREKGSTEVIVGDLSQRIHALARSHSLAFGSTPDAVTELAKLLDGVLEPYRGPSGSRVTLSGDPCGIAAQQITPLALVLHELATNAAKYGALSSAEGRVHIAWSCTQQADGSMRTTMVWREEGGPPPDLALVAAPAGGGFGNRMVDAVLRQIDGTIERQWPGTGALVTLTFRRDDPVRHED</sequence>
<dbReference type="AlphaFoldDB" id="A0A2N0HJR3"/>
<dbReference type="InterPro" id="IPR036890">
    <property type="entry name" value="HATPase_C_sf"/>
</dbReference>
<comment type="catalytic activity">
    <reaction evidence="1">
        <text>ATP + protein L-histidine = ADP + protein N-phospho-L-histidine.</text>
        <dbReference type="EC" id="2.7.13.3"/>
    </reaction>
</comment>